<dbReference type="SMART" id="SM00740">
    <property type="entry name" value="PASTA"/>
    <property type="match status" value="2"/>
</dbReference>
<evidence type="ECO:0000256" key="2">
    <source>
        <dbReference type="SAM" id="Phobius"/>
    </source>
</evidence>
<protein>
    <submittedName>
        <fullName evidence="4">PASTA domain-containing protein</fullName>
    </submittedName>
</protein>
<dbReference type="EMBL" id="JAPDDP010000126">
    <property type="protein sequence ID" value="MDA0185602.1"/>
    <property type="molecule type" value="Genomic_DNA"/>
</dbReference>
<dbReference type="PROSITE" id="PS51178">
    <property type="entry name" value="PASTA"/>
    <property type="match status" value="1"/>
</dbReference>
<proteinExistence type="predicted"/>
<reference evidence="4" key="1">
    <citation type="submission" date="2022-10" db="EMBL/GenBank/DDBJ databases">
        <title>The WGS of Solirubrobacter phytolaccae KCTC 29190.</title>
        <authorList>
            <person name="Jiang Z."/>
        </authorList>
    </citation>
    <scope>NUCLEOTIDE SEQUENCE</scope>
    <source>
        <strain evidence="4">KCTC 29190</strain>
    </source>
</reference>
<name>A0A9X3NI91_9ACTN</name>
<organism evidence="4 5">
    <name type="scientific">Solirubrobacter phytolaccae</name>
    <dbReference type="NCBI Taxonomy" id="1404360"/>
    <lineage>
        <taxon>Bacteria</taxon>
        <taxon>Bacillati</taxon>
        <taxon>Actinomycetota</taxon>
        <taxon>Thermoleophilia</taxon>
        <taxon>Solirubrobacterales</taxon>
        <taxon>Solirubrobacteraceae</taxon>
        <taxon>Solirubrobacter</taxon>
    </lineage>
</organism>
<feature type="domain" description="PASTA" evidence="3">
    <location>
        <begin position="390"/>
        <end position="455"/>
    </location>
</feature>
<keyword evidence="2" id="KW-1133">Transmembrane helix</keyword>
<keyword evidence="2" id="KW-0472">Membrane</keyword>
<dbReference type="AlphaFoldDB" id="A0A9X3NI91"/>
<evidence type="ECO:0000313" key="4">
    <source>
        <dbReference type="EMBL" id="MDA0185602.1"/>
    </source>
</evidence>
<feature type="transmembrane region" description="Helical" evidence="2">
    <location>
        <begin position="300"/>
        <end position="322"/>
    </location>
</feature>
<feature type="region of interest" description="Disordered" evidence="1">
    <location>
        <begin position="459"/>
        <end position="480"/>
    </location>
</feature>
<dbReference type="Gene3D" id="3.30.10.20">
    <property type="match status" value="2"/>
</dbReference>
<accession>A0A9X3NI91</accession>
<evidence type="ECO:0000256" key="1">
    <source>
        <dbReference type="SAM" id="MobiDB-lite"/>
    </source>
</evidence>
<dbReference type="RefSeq" id="WP_270030111.1">
    <property type="nucleotide sequence ID" value="NZ_JAPDDP010000126.1"/>
</dbReference>
<sequence length="480" mass="50393">MHDFQTSPPPATVELECPKCGTVALNRDFCSCGEYLGWELVLADDDAPAPAPAPAPAYRPPEPAEARPATLLTLRDPARVDDPSAAVAVSVVPGIEVAVLATLRNQGEIVDTYDLRVDGLPEAWWTVTTPTVFLNPWGTSGDYQQDVLVRLHPPRTPASEARAWPLMVVARSRTRGVDVAWVPATLTVQPFQNTVMHVAPERRRGRRHASFDVAVTNQGNSPMEVVFGATDTEASCPIAVFPERALVPVGATGTAIVRVGVARPIVVGRAADHQVDITHRVSGVESEPVPRRVLFRQKPWLPIWLPATLLTLATVAVVVALLRRDAEVPKLKGSTVPEALVVLEKHDLLLGRTTYATAPKGAALNTIIAQHPAGGDGMEKGERVNITLAAPAKTGAVPPVNGMTLAQAADALTAAKFGYDPQPSSAGNDWVVIRQDPTPGSKRALGTKVTLAVEDPTPAAATPVATGGAGAAAAGGATAA</sequence>
<keyword evidence="2" id="KW-0812">Transmembrane</keyword>
<dbReference type="Pfam" id="PF03793">
    <property type="entry name" value="PASTA"/>
    <property type="match status" value="1"/>
</dbReference>
<gene>
    <name evidence="4" type="ORF">OJ997_35180</name>
</gene>
<feature type="non-terminal residue" evidence="4">
    <location>
        <position position="480"/>
    </location>
</feature>
<evidence type="ECO:0000259" key="3">
    <source>
        <dbReference type="PROSITE" id="PS51178"/>
    </source>
</evidence>
<evidence type="ECO:0000313" key="5">
    <source>
        <dbReference type="Proteomes" id="UP001147653"/>
    </source>
</evidence>
<keyword evidence="5" id="KW-1185">Reference proteome</keyword>
<dbReference type="CDD" id="cd06577">
    <property type="entry name" value="PASTA_pknB"/>
    <property type="match status" value="1"/>
</dbReference>
<dbReference type="Proteomes" id="UP001147653">
    <property type="component" value="Unassembled WGS sequence"/>
</dbReference>
<comment type="caution">
    <text evidence="4">The sequence shown here is derived from an EMBL/GenBank/DDBJ whole genome shotgun (WGS) entry which is preliminary data.</text>
</comment>
<dbReference type="InterPro" id="IPR005543">
    <property type="entry name" value="PASTA_dom"/>
</dbReference>